<dbReference type="InterPro" id="IPR036291">
    <property type="entry name" value="NAD(P)-bd_dom_sf"/>
</dbReference>
<accession>A0ABV2IEY9</accession>
<dbReference type="SUPFAM" id="SSF51735">
    <property type="entry name" value="NAD(P)-binding Rossmann-fold domains"/>
    <property type="match status" value="1"/>
</dbReference>
<dbReference type="Pfam" id="PF01408">
    <property type="entry name" value="GFO_IDH_MocA"/>
    <property type="match status" value="1"/>
</dbReference>
<gene>
    <name evidence="2" type="ORF">ABID12_003324</name>
</gene>
<feature type="domain" description="Gfo/Idh/MocA-like oxidoreductase N-terminal" evidence="1">
    <location>
        <begin position="6"/>
        <end position="96"/>
    </location>
</feature>
<proteinExistence type="predicted"/>
<evidence type="ECO:0000259" key="1">
    <source>
        <dbReference type="Pfam" id="PF01408"/>
    </source>
</evidence>
<comment type="caution">
    <text evidence="2">The sequence shown here is derived from an EMBL/GenBank/DDBJ whole genome shotgun (WGS) entry which is preliminary data.</text>
</comment>
<evidence type="ECO:0000313" key="3">
    <source>
        <dbReference type="Proteomes" id="UP001549164"/>
    </source>
</evidence>
<reference evidence="2 3" key="1">
    <citation type="submission" date="2024-06" db="EMBL/GenBank/DDBJ databases">
        <title>Genomic Encyclopedia of Type Strains, Phase IV (KMG-IV): sequencing the most valuable type-strain genomes for metagenomic binning, comparative biology and taxonomic classification.</title>
        <authorList>
            <person name="Goeker M."/>
        </authorList>
    </citation>
    <scope>NUCLEOTIDE SEQUENCE [LARGE SCALE GENOMIC DNA]</scope>
    <source>
        <strain evidence="2 3">DSM 28102</strain>
    </source>
</reference>
<dbReference type="Gene3D" id="3.40.50.720">
    <property type="entry name" value="NAD(P)-binding Rossmann-like Domain"/>
    <property type="match status" value="1"/>
</dbReference>
<evidence type="ECO:0000313" key="2">
    <source>
        <dbReference type="EMBL" id="MET3601366.1"/>
    </source>
</evidence>
<keyword evidence="3" id="KW-1185">Reference proteome</keyword>
<dbReference type="RefSeq" id="WP_354435168.1">
    <property type="nucleotide sequence ID" value="NZ_JBEPLY010000013.1"/>
</dbReference>
<dbReference type="InterPro" id="IPR000683">
    <property type="entry name" value="Gfo/Idh/MocA-like_OxRdtase_N"/>
</dbReference>
<name>A0ABV2IEY9_9HYPH</name>
<sequence>MSPIPFAVIGSGWRAEFFLRVAKALPAHFRATGIVTGRPAADQAALEQEWGVPVFASIDDLLAATRPEFAVVSIRPEHIVDRIGELAAHKVPVLLETAAFDHDQLLALNALVAAGAKIEVAEQYFLHPVLSAMRALILDGLIGTPNYAHVSVLQTYHSISMMRKLLGIGFENATVTASRVTLPVVKGPGRYDQPERYEVIAAAQTIATFDFGDKVGVYDFANGQHRSRIRAPRVTVRGECGEITPERIDYLMDERTPMTAELQRMDKGHFVNFEGYHHAGIVAAGRWVYRNPFPGPHLFDDEIAVATCLENMRVYVERGISSYSFAETAQDCYLARIMDEAAAAQSAVTTTSQPWSRHA</sequence>
<dbReference type="Gene3D" id="3.30.360.10">
    <property type="entry name" value="Dihydrodipicolinate Reductase, domain 2"/>
    <property type="match status" value="1"/>
</dbReference>
<dbReference type="Proteomes" id="UP001549164">
    <property type="component" value="Unassembled WGS sequence"/>
</dbReference>
<protein>
    <submittedName>
        <fullName evidence="2">Dehydrogenase</fullName>
    </submittedName>
</protein>
<dbReference type="EMBL" id="JBEPLY010000013">
    <property type="protein sequence ID" value="MET3601366.1"/>
    <property type="molecule type" value="Genomic_DNA"/>
</dbReference>
<organism evidence="2 3">
    <name type="scientific">Martelella mangrovi</name>
    <dbReference type="NCBI Taxonomy" id="1397477"/>
    <lineage>
        <taxon>Bacteria</taxon>
        <taxon>Pseudomonadati</taxon>
        <taxon>Pseudomonadota</taxon>
        <taxon>Alphaproteobacteria</taxon>
        <taxon>Hyphomicrobiales</taxon>
        <taxon>Aurantimonadaceae</taxon>
        <taxon>Martelella</taxon>
    </lineage>
</organism>